<evidence type="ECO:0000313" key="3">
    <source>
        <dbReference type="Proteomes" id="UP000266177"/>
    </source>
</evidence>
<protein>
    <submittedName>
        <fullName evidence="2">Uncharacterized protein</fullName>
    </submittedName>
</protein>
<feature type="chain" id="PRO_5017219218" evidence="1">
    <location>
        <begin position="27"/>
        <end position="111"/>
    </location>
</feature>
<keyword evidence="1" id="KW-0732">Signal</keyword>
<dbReference type="EMBL" id="QYZD01000007">
    <property type="protein sequence ID" value="RJG24339.1"/>
    <property type="molecule type" value="Genomic_DNA"/>
</dbReference>
<gene>
    <name evidence="2" type="ORF">DQX05_10825</name>
</gene>
<feature type="signal peptide" evidence="1">
    <location>
        <begin position="1"/>
        <end position="26"/>
    </location>
</feature>
<evidence type="ECO:0000313" key="2">
    <source>
        <dbReference type="EMBL" id="RJG24339.1"/>
    </source>
</evidence>
<organism evidence="2 3">
    <name type="scientific">Paenibacillus thiaminolyticus</name>
    <name type="common">Bacillus thiaminolyticus</name>
    <dbReference type="NCBI Taxonomy" id="49283"/>
    <lineage>
        <taxon>Bacteria</taxon>
        <taxon>Bacillati</taxon>
        <taxon>Bacillota</taxon>
        <taxon>Bacilli</taxon>
        <taxon>Bacillales</taxon>
        <taxon>Paenibacillaceae</taxon>
        <taxon>Paenibacillus</taxon>
    </lineage>
</organism>
<sequence length="111" mass="11737">MTGMRKRSGTAALMLLIALLPSASRARLCTDPFPERGSAVCENAEAVSAIPGAVQVVADSYEGAALLYGWGSNRAHQISAESAEQDVTPRLIGRYNGVKKLRPGKTSRCCS</sequence>
<evidence type="ECO:0000256" key="1">
    <source>
        <dbReference type="SAM" id="SignalP"/>
    </source>
</evidence>
<comment type="caution">
    <text evidence="2">The sequence shown here is derived from an EMBL/GenBank/DDBJ whole genome shotgun (WGS) entry which is preliminary data.</text>
</comment>
<dbReference type="AlphaFoldDB" id="A0A3A3GN01"/>
<reference evidence="2 3" key="1">
    <citation type="submission" date="2018-09" db="EMBL/GenBank/DDBJ databases">
        <title>Paenibacillus SK2017-BO5.</title>
        <authorList>
            <person name="Piskunova J.V."/>
            <person name="Dubiley S.A."/>
            <person name="Severinov K.V."/>
        </authorList>
    </citation>
    <scope>NUCLEOTIDE SEQUENCE [LARGE SCALE GENOMIC DNA]</scope>
    <source>
        <strain evidence="2 3">BO5</strain>
    </source>
</reference>
<name>A0A3A3GN01_PANTH</name>
<dbReference type="Proteomes" id="UP000266177">
    <property type="component" value="Unassembled WGS sequence"/>
</dbReference>
<proteinExistence type="predicted"/>
<dbReference type="RefSeq" id="WP_119793415.1">
    <property type="nucleotide sequence ID" value="NZ_QYZD01000007.1"/>
</dbReference>
<accession>A0A3A3GN01</accession>